<keyword evidence="9 11" id="KW-0472">Membrane</keyword>
<dbReference type="SUPFAM" id="SSF51395">
    <property type="entry name" value="FMN-linked oxidoreductases"/>
    <property type="match status" value="1"/>
</dbReference>
<keyword evidence="14" id="KW-1185">Reference proteome</keyword>
<keyword evidence="11" id="KW-1003">Cell membrane</keyword>
<evidence type="ECO:0000256" key="9">
    <source>
        <dbReference type="ARBA" id="ARBA00023136"/>
    </source>
</evidence>
<dbReference type="GO" id="GO:0005737">
    <property type="term" value="C:cytoplasm"/>
    <property type="evidence" value="ECO:0007669"/>
    <property type="project" value="InterPro"/>
</dbReference>
<dbReference type="InterPro" id="IPR005719">
    <property type="entry name" value="Dihydroorotate_DH_2"/>
</dbReference>
<protein>
    <recommendedName>
        <fullName evidence="11">Dihydroorotate dehydrogenase (quinone)</fullName>
        <ecNumber evidence="11">1.3.5.2</ecNumber>
    </recommendedName>
    <alternativeName>
        <fullName evidence="11">DHOdehase</fullName>
        <shortName evidence="11">DHOD</shortName>
        <shortName evidence="11">DHODase</shortName>
    </alternativeName>
    <alternativeName>
        <fullName evidence="11">Dihydroorotate oxidase</fullName>
    </alternativeName>
</protein>
<feature type="domain" description="Dihydroorotate dehydrogenase catalytic" evidence="12">
    <location>
        <begin position="44"/>
        <end position="338"/>
    </location>
</feature>
<keyword evidence="5 11" id="KW-0285">Flavoprotein</keyword>
<evidence type="ECO:0000256" key="4">
    <source>
        <dbReference type="ARBA" id="ARBA00005359"/>
    </source>
</evidence>
<proteinExistence type="inferred from homology"/>
<accession>A0A135HZQ0</accession>
<feature type="binding site" evidence="11">
    <location>
        <begin position="110"/>
        <end position="114"/>
    </location>
    <ligand>
        <name>substrate</name>
    </ligand>
</feature>
<dbReference type="STRING" id="1494590.ATN84_02490"/>
<feature type="binding site" evidence="11">
    <location>
        <position position="170"/>
    </location>
    <ligand>
        <name>substrate</name>
    </ligand>
</feature>
<dbReference type="OrthoDB" id="9802377at2"/>
<comment type="function">
    <text evidence="1 11">Catalyzes the conversion of dihydroorotate to orotate with quinone as electron acceptor.</text>
</comment>
<dbReference type="AlphaFoldDB" id="A0A135HZQ0"/>
<dbReference type="PROSITE" id="PS00911">
    <property type="entry name" value="DHODEHASE_1"/>
    <property type="match status" value="1"/>
</dbReference>
<evidence type="ECO:0000256" key="10">
    <source>
        <dbReference type="ARBA" id="ARBA00048639"/>
    </source>
</evidence>
<gene>
    <name evidence="11" type="primary">pyrD</name>
    <name evidence="13" type="ORF">ATN84_02490</name>
</gene>
<feature type="binding site" evidence="11">
    <location>
        <position position="139"/>
    </location>
    <ligand>
        <name>FMN</name>
        <dbReference type="ChEBI" id="CHEBI:58210"/>
    </ligand>
</feature>
<feature type="binding site" evidence="11">
    <location>
        <position position="170"/>
    </location>
    <ligand>
        <name>FMN</name>
        <dbReference type="ChEBI" id="CHEBI:58210"/>
    </ligand>
</feature>
<comment type="subcellular location">
    <subcellularLocation>
        <location evidence="11">Cell membrane</location>
        <topology evidence="11">Peripheral membrane protein</topology>
    </subcellularLocation>
    <subcellularLocation>
        <location evidence="2">Membrane</location>
    </subcellularLocation>
</comment>
<feature type="binding site" evidence="11">
    <location>
        <position position="65"/>
    </location>
    <ligand>
        <name>substrate</name>
    </ligand>
</feature>
<evidence type="ECO:0000256" key="11">
    <source>
        <dbReference type="HAMAP-Rule" id="MF_00225"/>
    </source>
</evidence>
<evidence type="ECO:0000256" key="6">
    <source>
        <dbReference type="ARBA" id="ARBA00022643"/>
    </source>
</evidence>
<feature type="binding site" evidence="11">
    <location>
        <position position="215"/>
    </location>
    <ligand>
        <name>FMN</name>
        <dbReference type="ChEBI" id="CHEBI:58210"/>
    </ligand>
</feature>
<comment type="similarity">
    <text evidence="4 11">Belongs to the dihydroorotate dehydrogenase family. Type 2 subfamily.</text>
</comment>
<dbReference type="PANTHER" id="PTHR48109">
    <property type="entry name" value="DIHYDROOROTATE DEHYDROGENASE (QUINONE), MITOCHONDRIAL-RELATED"/>
    <property type="match status" value="1"/>
</dbReference>
<dbReference type="CDD" id="cd04738">
    <property type="entry name" value="DHOD_2_like"/>
    <property type="match status" value="1"/>
</dbReference>
<dbReference type="EC" id="1.3.5.2" evidence="11"/>
<evidence type="ECO:0000256" key="8">
    <source>
        <dbReference type="ARBA" id="ARBA00023002"/>
    </source>
</evidence>
<dbReference type="GO" id="GO:0044205">
    <property type="term" value="P:'de novo' UMP biosynthetic process"/>
    <property type="evidence" value="ECO:0007669"/>
    <property type="project" value="UniProtKB-UniRule"/>
</dbReference>
<comment type="caution">
    <text evidence="13">The sequence shown here is derived from an EMBL/GenBank/DDBJ whole genome shotgun (WGS) entry which is preliminary data.</text>
</comment>
<name>A0A135HZQ0_9HYPH</name>
<dbReference type="EMBL" id="LNTU01000001">
    <property type="protein sequence ID" value="KXF78672.1"/>
    <property type="molecule type" value="Genomic_DNA"/>
</dbReference>
<dbReference type="HAMAP" id="MF_00225">
    <property type="entry name" value="DHO_dh_type2"/>
    <property type="match status" value="1"/>
</dbReference>
<dbReference type="InterPro" id="IPR001295">
    <property type="entry name" value="Dihydroorotate_DH_CS"/>
</dbReference>
<evidence type="ECO:0000256" key="3">
    <source>
        <dbReference type="ARBA" id="ARBA00005161"/>
    </source>
</evidence>
<dbReference type="NCBIfam" id="NF003652">
    <property type="entry name" value="PRK05286.2-5"/>
    <property type="match status" value="1"/>
</dbReference>
<feature type="binding site" evidence="11">
    <location>
        <position position="175"/>
    </location>
    <ligand>
        <name>substrate</name>
    </ligand>
</feature>
<evidence type="ECO:0000256" key="7">
    <source>
        <dbReference type="ARBA" id="ARBA00022975"/>
    </source>
</evidence>
<keyword evidence="7 11" id="KW-0665">Pyrimidine biosynthesis</keyword>
<feature type="binding site" evidence="11">
    <location>
        <position position="266"/>
    </location>
    <ligand>
        <name>FMN</name>
        <dbReference type="ChEBI" id="CHEBI:58210"/>
    </ligand>
</feature>
<keyword evidence="8 11" id="KW-0560">Oxidoreductase</keyword>
<feature type="active site" description="Nucleophile" evidence="11">
    <location>
        <position position="173"/>
    </location>
</feature>
<comment type="subunit">
    <text evidence="11">Monomer.</text>
</comment>
<dbReference type="PANTHER" id="PTHR48109:SF4">
    <property type="entry name" value="DIHYDROOROTATE DEHYDROGENASE (QUINONE), MITOCHONDRIAL"/>
    <property type="match status" value="1"/>
</dbReference>
<dbReference type="Gene3D" id="3.20.20.70">
    <property type="entry name" value="Aldolase class I"/>
    <property type="match status" value="1"/>
</dbReference>
<evidence type="ECO:0000313" key="14">
    <source>
        <dbReference type="Proteomes" id="UP000070107"/>
    </source>
</evidence>
<evidence type="ECO:0000313" key="13">
    <source>
        <dbReference type="EMBL" id="KXF78672.1"/>
    </source>
</evidence>
<feature type="binding site" evidence="11">
    <location>
        <begin position="61"/>
        <end position="65"/>
    </location>
    <ligand>
        <name>FMN</name>
        <dbReference type="ChEBI" id="CHEBI:58210"/>
    </ligand>
</feature>
<dbReference type="NCBIfam" id="NF003645">
    <property type="entry name" value="PRK05286.1-2"/>
    <property type="match status" value="1"/>
</dbReference>
<evidence type="ECO:0000256" key="2">
    <source>
        <dbReference type="ARBA" id="ARBA00004370"/>
    </source>
</evidence>
<sequence>MSGLFETFGRRALFTLDPEQAHGLSIAALKSGIFSCGSNSDPVLAVTVAGLTFPNPLGMAAGYDKNAEIPDELLKLGFGFAEVGTLTPLPQSGNQRPRIFRLIEDRAVINRLGFNNEGHEAAFERLVRRSKKAGIVGVNIGANKDSADRIADYVAGIRRFYPLASYFTANISSPNTPGLRDLQARESLRELLAQVLKARDDEAAKSSIVRPVFLKIAPDLTEEGLDDIAAEVKAHPLDGLIISNTTLSRTGLKSTKNTGETGGLSGSPLFERSTIVLAKMRKKIGPDLPLIGVGGIDSADTTLAKIRAGADLVQLYTGLIYRGPGLPGEIIKDLSQRLKREGVKNIRELRDRDMEQWAAKPIPA</sequence>
<feature type="binding site" evidence="11">
    <location>
        <position position="243"/>
    </location>
    <ligand>
        <name>FMN</name>
        <dbReference type="ChEBI" id="CHEBI:58210"/>
    </ligand>
</feature>
<dbReference type="InterPro" id="IPR013785">
    <property type="entry name" value="Aldolase_TIM"/>
</dbReference>
<keyword evidence="6 11" id="KW-0288">FMN</keyword>
<comment type="cofactor">
    <cofactor evidence="11">
        <name>FMN</name>
        <dbReference type="ChEBI" id="CHEBI:58210"/>
    </cofactor>
    <text evidence="11">Binds 1 FMN per subunit.</text>
</comment>
<comment type="catalytic activity">
    <reaction evidence="10 11">
        <text>(S)-dihydroorotate + a quinone = orotate + a quinol</text>
        <dbReference type="Rhea" id="RHEA:30187"/>
        <dbReference type="ChEBI" id="CHEBI:24646"/>
        <dbReference type="ChEBI" id="CHEBI:30839"/>
        <dbReference type="ChEBI" id="CHEBI:30864"/>
        <dbReference type="ChEBI" id="CHEBI:132124"/>
        <dbReference type="EC" id="1.3.5.2"/>
    </reaction>
</comment>
<organism evidence="13 14">
    <name type="scientific">Paramesorhizobium deserti</name>
    <dbReference type="NCBI Taxonomy" id="1494590"/>
    <lineage>
        <taxon>Bacteria</taxon>
        <taxon>Pseudomonadati</taxon>
        <taxon>Pseudomonadota</taxon>
        <taxon>Alphaproteobacteria</taxon>
        <taxon>Hyphomicrobiales</taxon>
        <taxon>Phyllobacteriaceae</taxon>
        <taxon>Paramesorhizobium</taxon>
    </lineage>
</organism>
<comment type="pathway">
    <text evidence="3 11">Pyrimidine metabolism; UMP biosynthesis via de novo pathway; orotate from (S)-dihydroorotate (quinone route): step 1/1.</text>
</comment>
<feature type="binding site" evidence="11">
    <location>
        <begin position="316"/>
        <end position="317"/>
    </location>
    <ligand>
        <name>FMN</name>
        <dbReference type="ChEBI" id="CHEBI:58210"/>
    </ligand>
</feature>
<dbReference type="NCBIfam" id="TIGR01036">
    <property type="entry name" value="pyrD_sub2"/>
    <property type="match status" value="1"/>
</dbReference>
<dbReference type="Proteomes" id="UP000070107">
    <property type="component" value="Unassembled WGS sequence"/>
</dbReference>
<dbReference type="Pfam" id="PF01180">
    <property type="entry name" value="DHO_dh"/>
    <property type="match status" value="1"/>
</dbReference>
<evidence type="ECO:0000256" key="1">
    <source>
        <dbReference type="ARBA" id="ARBA00003125"/>
    </source>
</evidence>
<dbReference type="GO" id="GO:0006207">
    <property type="term" value="P:'de novo' pyrimidine nucleobase biosynthetic process"/>
    <property type="evidence" value="ECO:0007669"/>
    <property type="project" value="UniProtKB-UniRule"/>
</dbReference>
<dbReference type="GO" id="GO:0106430">
    <property type="term" value="F:dihydroorotate dehydrogenase (quinone) activity"/>
    <property type="evidence" value="ECO:0007669"/>
    <property type="project" value="UniProtKB-EC"/>
</dbReference>
<feature type="binding site" evidence="11">
    <location>
        <position position="295"/>
    </location>
    <ligand>
        <name>FMN</name>
        <dbReference type="ChEBI" id="CHEBI:58210"/>
    </ligand>
</feature>
<evidence type="ECO:0000259" key="12">
    <source>
        <dbReference type="Pfam" id="PF01180"/>
    </source>
</evidence>
<dbReference type="InterPro" id="IPR005720">
    <property type="entry name" value="Dihydroorotate_DH_cat"/>
</dbReference>
<evidence type="ECO:0000256" key="5">
    <source>
        <dbReference type="ARBA" id="ARBA00022630"/>
    </source>
</evidence>
<dbReference type="InterPro" id="IPR050074">
    <property type="entry name" value="DHO_dehydrogenase"/>
</dbReference>
<feature type="binding site" evidence="11">
    <location>
        <begin position="244"/>
        <end position="245"/>
    </location>
    <ligand>
        <name>substrate</name>
    </ligand>
</feature>
<dbReference type="RefSeq" id="WP_068879940.1">
    <property type="nucleotide sequence ID" value="NZ_LNTU01000001.1"/>
</dbReference>
<dbReference type="UniPathway" id="UPA00070">
    <property type="reaction ID" value="UER00946"/>
</dbReference>
<dbReference type="GO" id="GO:0005886">
    <property type="term" value="C:plasma membrane"/>
    <property type="evidence" value="ECO:0007669"/>
    <property type="project" value="UniProtKB-SubCell"/>
</dbReference>
<reference evidence="13 14" key="1">
    <citation type="submission" date="2015-11" db="EMBL/GenBank/DDBJ databases">
        <title>Draft genome sequence of Paramesorhizobium deserti A-3-E, a strain highly resistant to diverse beta-lactam antibiotics.</title>
        <authorList>
            <person name="Lv R."/>
            <person name="Yang X."/>
            <person name="Fang N."/>
            <person name="Guo J."/>
            <person name="Luo X."/>
            <person name="Peng F."/>
            <person name="Yang R."/>
            <person name="Cui Y."/>
            <person name="Fang C."/>
            <person name="Song Y."/>
        </authorList>
    </citation>
    <scope>NUCLEOTIDE SEQUENCE [LARGE SCALE GENOMIC DNA]</scope>
    <source>
        <strain evidence="13 14">A-3-E</strain>
    </source>
</reference>
<feature type="binding site" evidence="11">
    <location>
        <position position="85"/>
    </location>
    <ligand>
        <name>FMN</name>
        <dbReference type="ChEBI" id="CHEBI:58210"/>
    </ligand>
</feature>